<dbReference type="EMBL" id="LJPM01000594">
    <property type="protein sequence ID" value="KPW08996.1"/>
    <property type="molecule type" value="Genomic_DNA"/>
</dbReference>
<protein>
    <submittedName>
        <fullName evidence="1">Uncharacterized protein</fullName>
    </submittedName>
</protein>
<evidence type="ECO:0000313" key="2">
    <source>
        <dbReference type="Proteomes" id="UP000050297"/>
    </source>
</evidence>
<proteinExistence type="predicted"/>
<reference evidence="1 2" key="1">
    <citation type="submission" date="2015-09" db="EMBL/GenBank/DDBJ databases">
        <title>Genome announcement of multiple Pseudomonas syringae strains.</title>
        <authorList>
            <person name="Thakur S."/>
            <person name="Wang P.W."/>
            <person name="Gong Y."/>
            <person name="Weir B.S."/>
            <person name="Guttman D.S."/>
        </authorList>
    </citation>
    <scope>NUCLEOTIDE SEQUENCE [LARGE SCALE GENOMIC DNA]</scope>
    <source>
        <strain evidence="1 2">ICMP2802</strain>
    </source>
</reference>
<dbReference type="AlphaFoldDB" id="A0A0L8IV66"/>
<dbReference type="Proteomes" id="UP000050297">
    <property type="component" value="Unassembled WGS sequence"/>
</dbReference>
<gene>
    <name evidence="1" type="ORF">ALO91_101997</name>
</gene>
<name>A0A0L8IV66_PSESX</name>
<sequence length="54" mass="5904">MGVIACHGAVLLVEQQTPSFNLQTAIFKHRAPGCRPAAKRVREPGYGKVSRSLR</sequence>
<evidence type="ECO:0000313" key="1">
    <source>
        <dbReference type="EMBL" id="KPW08996.1"/>
    </source>
</evidence>
<organism evidence="1 2">
    <name type="scientific">Pseudomonas syringae pv. aceris</name>
    <dbReference type="NCBI Taxonomy" id="199198"/>
    <lineage>
        <taxon>Bacteria</taxon>
        <taxon>Pseudomonadati</taxon>
        <taxon>Pseudomonadota</taxon>
        <taxon>Gammaproteobacteria</taxon>
        <taxon>Pseudomonadales</taxon>
        <taxon>Pseudomonadaceae</taxon>
        <taxon>Pseudomonas</taxon>
        <taxon>Pseudomonas syringae</taxon>
    </lineage>
</organism>
<accession>A0A0L8IV66</accession>
<comment type="caution">
    <text evidence="1">The sequence shown here is derived from an EMBL/GenBank/DDBJ whole genome shotgun (WGS) entry which is preliminary data.</text>
</comment>